<dbReference type="InterPro" id="IPR014001">
    <property type="entry name" value="Helicase_ATP-bd"/>
</dbReference>
<comment type="similarity">
    <text evidence="2 13 14">Belongs to the UvrB family.</text>
</comment>
<keyword evidence="19" id="KW-1185">Reference proteome</keyword>
<keyword evidence="7 13" id="KW-0067">ATP-binding</keyword>
<dbReference type="Pfam" id="PF12344">
    <property type="entry name" value="UvrB"/>
    <property type="match status" value="1"/>
</dbReference>
<dbReference type="InterPro" id="IPR006935">
    <property type="entry name" value="Helicase/UvrB_N"/>
</dbReference>
<dbReference type="Pfam" id="PF00271">
    <property type="entry name" value="Helicase_C"/>
    <property type="match status" value="1"/>
</dbReference>
<evidence type="ECO:0000256" key="11">
    <source>
        <dbReference type="ARBA" id="ARBA00026033"/>
    </source>
</evidence>
<dbReference type="GO" id="GO:0006289">
    <property type="term" value="P:nucleotide-excision repair"/>
    <property type="evidence" value="ECO:0007669"/>
    <property type="project" value="UniProtKB-UniRule"/>
</dbReference>
<dbReference type="HAMAP" id="MF_00204">
    <property type="entry name" value="UvrB"/>
    <property type="match status" value="1"/>
</dbReference>
<keyword evidence="4 13" id="KW-0547">Nucleotide-binding</keyword>
<gene>
    <name evidence="13 18" type="primary">uvrB</name>
    <name evidence="18" type="ORF">DYP60_04970</name>
</gene>
<dbReference type="InterPro" id="IPR036876">
    <property type="entry name" value="UVR_dom_sf"/>
</dbReference>
<feature type="domain" description="UVR" evidence="15">
    <location>
        <begin position="651"/>
        <end position="686"/>
    </location>
</feature>
<dbReference type="Pfam" id="PF02151">
    <property type="entry name" value="UVR"/>
    <property type="match status" value="1"/>
</dbReference>
<dbReference type="CDD" id="cd17916">
    <property type="entry name" value="DEXHc_UvrB"/>
    <property type="match status" value="1"/>
</dbReference>
<dbReference type="PANTHER" id="PTHR24029:SF0">
    <property type="entry name" value="UVRABC SYSTEM PROTEIN B"/>
    <property type="match status" value="1"/>
</dbReference>
<dbReference type="GO" id="GO:0009381">
    <property type="term" value="F:excinuclease ABC activity"/>
    <property type="evidence" value="ECO:0007669"/>
    <property type="project" value="UniProtKB-UniRule"/>
</dbReference>
<dbReference type="PROSITE" id="PS50151">
    <property type="entry name" value="UVR"/>
    <property type="match status" value="1"/>
</dbReference>
<dbReference type="GO" id="GO:0005737">
    <property type="term" value="C:cytoplasm"/>
    <property type="evidence" value="ECO:0007669"/>
    <property type="project" value="UniProtKB-SubCell"/>
</dbReference>
<evidence type="ECO:0000256" key="13">
    <source>
        <dbReference type="HAMAP-Rule" id="MF_00204"/>
    </source>
</evidence>
<dbReference type="InterPro" id="IPR001650">
    <property type="entry name" value="Helicase_C-like"/>
</dbReference>
<keyword evidence="6 13" id="KW-0228">DNA excision</keyword>
<evidence type="ECO:0000313" key="19">
    <source>
        <dbReference type="Proteomes" id="UP000264002"/>
    </source>
</evidence>
<dbReference type="GO" id="GO:0009432">
    <property type="term" value="P:SOS response"/>
    <property type="evidence" value="ECO:0007669"/>
    <property type="project" value="UniProtKB-UniRule"/>
</dbReference>
<keyword evidence="5 13" id="KW-0227">DNA damage</keyword>
<comment type="caution">
    <text evidence="18">The sequence shown here is derived from an EMBL/GenBank/DDBJ whole genome shotgun (WGS) entry which is preliminary data.</text>
</comment>
<evidence type="ECO:0000256" key="10">
    <source>
        <dbReference type="ARBA" id="ARBA00023236"/>
    </source>
</evidence>
<dbReference type="NCBIfam" id="NF003673">
    <property type="entry name" value="PRK05298.1"/>
    <property type="match status" value="1"/>
</dbReference>
<dbReference type="EMBL" id="QUWK01000004">
    <property type="protein sequence ID" value="RFU95370.1"/>
    <property type="molecule type" value="Genomic_DNA"/>
</dbReference>
<evidence type="ECO:0000256" key="5">
    <source>
        <dbReference type="ARBA" id="ARBA00022763"/>
    </source>
</evidence>
<evidence type="ECO:0000256" key="2">
    <source>
        <dbReference type="ARBA" id="ARBA00008533"/>
    </source>
</evidence>
<dbReference type="GO" id="GO:0009380">
    <property type="term" value="C:excinuclease repair complex"/>
    <property type="evidence" value="ECO:0007669"/>
    <property type="project" value="InterPro"/>
</dbReference>
<evidence type="ECO:0000259" key="17">
    <source>
        <dbReference type="PROSITE" id="PS51194"/>
    </source>
</evidence>
<dbReference type="Pfam" id="PF17757">
    <property type="entry name" value="UvrB_inter"/>
    <property type="match status" value="1"/>
</dbReference>
<dbReference type="InterPro" id="IPR041471">
    <property type="entry name" value="UvrB_inter"/>
</dbReference>
<dbReference type="GO" id="GO:0016887">
    <property type="term" value="F:ATP hydrolysis activity"/>
    <property type="evidence" value="ECO:0007669"/>
    <property type="project" value="InterPro"/>
</dbReference>
<dbReference type="SMART" id="SM00490">
    <property type="entry name" value="HELICc"/>
    <property type="match status" value="1"/>
</dbReference>
<evidence type="ECO:0000256" key="3">
    <source>
        <dbReference type="ARBA" id="ARBA00022490"/>
    </source>
</evidence>
<evidence type="ECO:0000256" key="1">
    <source>
        <dbReference type="ARBA" id="ARBA00004496"/>
    </source>
</evidence>
<comment type="domain">
    <text evidence="13">The beta-hairpin motif is involved in DNA binding.</text>
</comment>
<dbReference type="AlphaFoldDB" id="A0A372MJL6"/>
<accession>A0A372MJL6</accession>
<dbReference type="CDD" id="cd18790">
    <property type="entry name" value="SF2_C_UvrB"/>
    <property type="match status" value="1"/>
</dbReference>
<name>A0A372MJL6_9SPIR</name>
<dbReference type="InterPro" id="IPR004807">
    <property type="entry name" value="UvrB"/>
</dbReference>
<comment type="function">
    <text evidence="13">The UvrABC repair system catalyzes the recognition and processing of DNA lesions. A damage recognition complex composed of 2 UvrA and 2 UvrB subunits scans DNA for abnormalities. Upon binding of the UvrA(2)B(2) complex to a putative damaged site, the DNA wraps around one UvrB monomer. DNA wrap is dependent on ATP binding by UvrB and probably causes local melting of the DNA helix, facilitating insertion of UvrB beta-hairpin between the DNA strands. Then UvrB probes one DNA strand for the presence of a lesion. If a lesion is found the UvrA subunits dissociate and the UvrB-DNA preincision complex is formed. This complex is subsequently bound by UvrC and the second UvrB is released. If no lesion is found, the DNA wraps around the other UvrB subunit that will check the other stand for damage.</text>
</comment>
<feature type="domain" description="Helicase ATP-binding" evidence="16">
    <location>
        <begin position="51"/>
        <end position="207"/>
    </location>
</feature>
<keyword evidence="10 13" id="KW-0742">SOS response</keyword>
<proteinExistence type="inferred from homology"/>
<dbReference type="NCBIfam" id="TIGR00631">
    <property type="entry name" value="uvrb"/>
    <property type="match status" value="1"/>
</dbReference>
<evidence type="ECO:0000256" key="12">
    <source>
        <dbReference type="ARBA" id="ARBA00029504"/>
    </source>
</evidence>
<dbReference type="InterPro" id="IPR027417">
    <property type="entry name" value="P-loop_NTPase"/>
</dbReference>
<evidence type="ECO:0000313" key="18">
    <source>
        <dbReference type="EMBL" id="RFU95370.1"/>
    </source>
</evidence>
<keyword evidence="9 13" id="KW-0234">DNA repair</keyword>
<organism evidence="18 19">
    <name type="scientific">Sphaerochaeta halotolerans</name>
    <dbReference type="NCBI Taxonomy" id="2293840"/>
    <lineage>
        <taxon>Bacteria</taxon>
        <taxon>Pseudomonadati</taxon>
        <taxon>Spirochaetota</taxon>
        <taxon>Spirochaetia</taxon>
        <taxon>Spirochaetales</taxon>
        <taxon>Sphaerochaetaceae</taxon>
        <taxon>Sphaerochaeta</taxon>
    </lineage>
</organism>
<evidence type="ECO:0000256" key="7">
    <source>
        <dbReference type="ARBA" id="ARBA00022840"/>
    </source>
</evidence>
<protein>
    <recommendedName>
        <fullName evidence="12 13">UvrABC system protein B</fullName>
        <shortName evidence="13">Protein UvrB</shortName>
    </recommendedName>
    <alternativeName>
        <fullName evidence="13">Excinuclease ABC subunit B</fullName>
    </alternativeName>
</protein>
<evidence type="ECO:0000259" key="15">
    <source>
        <dbReference type="PROSITE" id="PS50151"/>
    </source>
</evidence>
<dbReference type="InterPro" id="IPR001943">
    <property type="entry name" value="UVR_dom"/>
</dbReference>
<keyword evidence="8 13" id="KW-0267">Excision nuclease</keyword>
<reference evidence="18 19" key="2">
    <citation type="submission" date="2018-09" db="EMBL/GenBank/DDBJ databases">
        <title>Genome of Sphaerochaeta halotolerans strain 4-11.</title>
        <authorList>
            <person name="Nazina T.N."/>
            <person name="Sokolova D.S."/>
        </authorList>
    </citation>
    <scope>NUCLEOTIDE SEQUENCE [LARGE SCALE GENOMIC DNA]</scope>
    <source>
        <strain evidence="18 19">4-11</strain>
    </source>
</reference>
<dbReference type="Gene3D" id="4.10.860.10">
    <property type="entry name" value="UVR domain"/>
    <property type="match status" value="1"/>
</dbReference>
<evidence type="ECO:0000256" key="14">
    <source>
        <dbReference type="RuleBase" id="RU003587"/>
    </source>
</evidence>
<dbReference type="GO" id="GO:0003677">
    <property type="term" value="F:DNA binding"/>
    <property type="evidence" value="ECO:0007669"/>
    <property type="project" value="UniProtKB-UniRule"/>
</dbReference>
<dbReference type="PROSITE" id="PS51194">
    <property type="entry name" value="HELICASE_CTER"/>
    <property type="match status" value="1"/>
</dbReference>
<feature type="domain" description="Helicase C-terminal" evidence="17">
    <location>
        <begin position="454"/>
        <end position="620"/>
    </location>
</feature>
<sequence length="690" mass="78719">MKDTVYVDEKWGGEAVSNIHGQVSYQSKPFKVVSSYEPAGDQGEAIKALSAGLLAGDRSQTLKGVTGSGKTYTMAKIIEQVQKPTLVLSHNKTLAAQLYREFKTFFPENAVEYFVSTYDYYQPEAYVPGKDLYIEKDASINQEIDRLRLSATFSLMERRDVIVVSTVSCIYGLANPVSVRDMVYTFHTGDAFNHREVLEQLVRMQYERNDAILQRGSFRVRGDVVEICPSYLENAVRISIDWDEIASIQWFDPVSGEKQEIVDSYSLYPAKQFVMPHEQVKAAISKIRSEMEDQVEYFTSMGKPLEAERIKTRVEYDLEMLEEIGYCSGIENYSRPLSDRKAGERPAVLLDYFPPDFITFIDESHVTLPQVGAMYEGDRSRKLNLVNFGFRLPSALDNRPLKASEFEQVVKQRIYVSATPNQKEVEESTRVVEQIIRPTGLLDPEIDVRPTEGQMENLYGEIRSVIKKKQRVLVTTLTKKMSEDLTDYFASLGLKVRYLHSEIETIERVEILRDLRLGVYDVLVGINLLREGLDLPEVALIAILDADKIGFLRSATSLIQTIGRAARNAEGRVIMYADRMSPAMEEAIRETNRRRAIQMAYNEEHNITPTTIVKAIHDMLEREQHEQHEIQKHDLELLKGGYNLLSATDRKNYIKALEKEMLEAAKNLEFERAAVIRDEIQDVKAGKFTS</sequence>
<dbReference type="PANTHER" id="PTHR24029">
    <property type="entry name" value="UVRABC SYSTEM PROTEIN B"/>
    <property type="match status" value="1"/>
</dbReference>
<feature type="binding site" evidence="13">
    <location>
        <begin position="64"/>
        <end position="71"/>
    </location>
    <ligand>
        <name>ATP</name>
        <dbReference type="ChEBI" id="CHEBI:30616"/>
    </ligand>
</feature>
<feature type="short sequence motif" description="Beta-hairpin" evidence="13">
    <location>
        <begin position="117"/>
        <end position="140"/>
    </location>
</feature>
<evidence type="ECO:0000256" key="8">
    <source>
        <dbReference type="ARBA" id="ARBA00022881"/>
    </source>
</evidence>
<evidence type="ECO:0000256" key="9">
    <source>
        <dbReference type="ARBA" id="ARBA00023204"/>
    </source>
</evidence>
<reference evidence="19" key="1">
    <citation type="submission" date="2018-08" db="EMBL/GenBank/DDBJ databases">
        <authorList>
            <person name="Grouzdev D.S."/>
            <person name="Krutkina M.S."/>
        </authorList>
    </citation>
    <scope>NUCLEOTIDE SEQUENCE [LARGE SCALE GENOMIC DNA]</scope>
    <source>
        <strain evidence="19">4-11</strain>
    </source>
</reference>
<keyword evidence="3 13" id="KW-0963">Cytoplasm</keyword>
<comment type="subcellular location">
    <subcellularLocation>
        <location evidence="1 13 14">Cytoplasm</location>
    </subcellularLocation>
</comment>
<evidence type="ECO:0000259" key="16">
    <source>
        <dbReference type="PROSITE" id="PS51192"/>
    </source>
</evidence>
<comment type="subunit">
    <text evidence="11 13 14">Forms a heterotetramer with UvrA during the search for lesions. Interacts with UvrC in an incision complex.</text>
</comment>
<dbReference type="Proteomes" id="UP000264002">
    <property type="component" value="Unassembled WGS sequence"/>
</dbReference>
<dbReference type="SUPFAM" id="SSF46600">
    <property type="entry name" value="C-terminal UvrC-binding domain of UvrB"/>
    <property type="match status" value="1"/>
</dbReference>
<dbReference type="GO" id="GO:0005524">
    <property type="term" value="F:ATP binding"/>
    <property type="evidence" value="ECO:0007669"/>
    <property type="project" value="UniProtKB-UniRule"/>
</dbReference>
<dbReference type="InterPro" id="IPR024759">
    <property type="entry name" value="UvrB_YAD/RRR_dom"/>
</dbReference>
<evidence type="ECO:0000256" key="4">
    <source>
        <dbReference type="ARBA" id="ARBA00022741"/>
    </source>
</evidence>
<evidence type="ECO:0000256" key="6">
    <source>
        <dbReference type="ARBA" id="ARBA00022769"/>
    </source>
</evidence>
<dbReference type="RefSeq" id="WP_117329779.1">
    <property type="nucleotide sequence ID" value="NZ_QUWK01000004.1"/>
</dbReference>
<dbReference type="Pfam" id="PF04851">
    <property type="entry name" value="ResIII"/>
    <property type="match status" value="1"/>
</dbReference>
<dbReference type="SMART" id="SM00487">
    <property type="entry name" value="DEXDc"/>
    <property type="match status" value="1"/>
</dbReference>
<dbReference type="SUPFAM" id="SSF52540">
    <property type="entry name" value="P-loop containing nucleoside triphosphate hydrolases"/>
    <property type="match status" value="2"/>
</dbReference>
<dbReference type="Gene3D" id="3.40.50.300">
    <property type="entry name" value="P-loop containing nucleotide triphosphate hydrolases"/>
    <property type="match status" value="3"/>
</dbReference>
<dbReference type="PROSITE" id="PS51192">
    <property type="entry name" value="HELICASE_ATP_BIND_1"/>
    <property type="match status" value="1"/>
</dbReference>